<feature type="transmembrane region" description="Helical" evidence="8">
    <location>
        <begin position="175"/>
        <end position="194"/>
    </location>
</feature>
<dbReference type="InterPro" id="IPR020846">
    <property type="entry name" value="MFS_dom"/>
</dbReference>
<feature type="domain" description="Major facilitator superfamily (MFS) profile" evidence="9">
    <location>
        <begin position="20"/>
        <end position="399"/>
    </location>
</feature>
<evidence type="ECO:0000313" key="11">
    <source>
        <dbReference type="Proteomes" id="UP000187550"/>
    </source>
</evidence>
<keyword evidence="3" id="KW-0813">Transport</keyword>
<evidence type="ECO:0000256" key="1">
    <source>
        <dbReference type="ARBA" id="ARBA00004651"/>
    </source>
</evidence>
<keyword evidence="5 8" id="KW-0812">Transmembrane</keyword>
<feature type="transmembrane region" description="Helical" evidence="8">
    <location>
        <begin position="222"/>
        <end position="244"/>
    </location>
</feature>
<name>A0A1U7PIW8_9BACI</name>
<evidence type="ECO:0000256" key="6">
    <source>
        <dbReference type="ARBA" id="ARBA00022989"/>
    </source>
</evidence>
<keyword evidence="4" id="KW-1003">Cell membrane</keyword>
<evidence type="ECO:0000256" key="4">
    <source>
        <dbReference type="ARBA" id="ARBA00022475"/>
    </source>
</evidence>
<accession>A0A1U7PIW8</accession>
<dbReference type="Pfam" id="PF07690">
    <property type="entry name" value="MFS_1"/>
    <property type="match status" value="1"/>
</dbReference>
<dbReference type="Proteomes" id="UP000187550">
    <property type="component" value="Unassembled WGS sequence"/>
</dbReference>
<feature type="transmembrane region" description="Helical" evidence="8">
    <location>
        <begin position="347"/>
        <end position="367"/>
    </location>
</feature>
<feature type="transmembrane region" description="Helical" evidence="8">
    <location>
        <begin position="289"/>
        <end position="306"/>
    </location>
</feature>
<feature type="transmembrane region" description="Helical" evidence="8">
    <location>
        <begin position="143"/>
        <end position="163"/>
    </location>
</feature>
<evidence type="ECO:0000256" key="2">
    <source>
        <dbReference type="ARBA" id="ARBA00008335"/>
    </source>
</evidence>
<dbReference type="AlphaFoldDB" id="A0A1U7PIW8"/>
<dbReference type="InterPro" id="IPR036259">
    <property type="entry name" value="MFS_trans_sf"/>
</dbReference>
<dbReference type="Gene3D" id="1.20.1250.20">
    <property type="entry name" value="MFS general substrate transporter like domains"/>
    <property type="match status" value="1"/>
</dbReference>
<dbReference type="EMBL" id="FTPL01000001">
    <property type="protein sequence ID" value="SIT76050.1"/>
    <property type="molecule type" value="Genomic_DNA"/>
</dbReference>
<dbReference type="GO" id="GO:0022857">
    <property type="term" value="F:transmembrane transporter activity"/>
    <property type="evidence" value="ECO:0007669"/>
    <property type="project" value="InterPro"/>
</dbReference>
<dbReference type="PANTHER" id="PTHR43271">
    <property type="entry name" value="BLL2771 PROTEIN"/>
    <property type="match status" value="1"/>
</dbReference>
<protein>
    <submittedName>
        <fullName evidence="10">MFS transporter, YNFM family, putative membrane transport protein</fullName>
    </submittedName>
</protein>
<dbReference type="SUPFAM" id="SSF103473">
    <property type="entry name" value="MFS general substrate transporter"/>
    <property type="match status" value="1"/>
</dbReference>
<sequence length="404" mass="43103">MMEKIEDRPYTLRDAAFWRIIGALGFASLFVFSAMYTTQPLLPVFTEEFGIGVSASSLSVSMTTLGLIIGLLVISFLSDRRGRTLYIKSSVVLAVIPFFIMPFVPSFGLLVLLRFLQGMALAGVPAAALAFISEEVDRRSASFATALYISTNALGGMTGRFITGWVTEHYSWQTAFIGLGIAGAVIAAAVLFLLPASRRFVPASGTVKEDMQAFLFHLRNPLLLLLFGLGVVLQLSFTGVWTFLPFHLGGAPFNLSLEAISYTYLAYGIGVIGSPLAGWLAGRFGLRPVRIAGILIMSAGILMTLGGTTPAVVAGLCVVCLGFFTAHSLTSATVARDARHHKGSASSLYLVSYYIGVASGSTLLSPLWSIGGWTLLIVFAAAVPVIYLIFSLAARKKIRAGMNG</sequence>
<comment type="similarity">
    <text evidence="2">Belongs to the major facilitator superfamily.</text>
</comment>
<feature type="transmembrane region" description="Helical" evidence="8">
    <location>
        <begin position="312"/>
        <end position="335"/>
    </location>
</feature>
<dbReference type="PANTHER" id="PTHR43271:SF1">
    <property type="entry name" value="INNER MEMBRANE TRANSPORT PROTEIN YNFM"/>
    <property type="match status" value="1"/>
</dbReference>
<organism evidence="10 11">
    <name type="scientific">Edaphobacillus lindanitolerans</name>
    <dbReference type="NCBI Taxonomy" id="550447"/>
    <lineage>
        <taxon>Bacteria</taxon>
        <taxon>Bacillati</taxon>
        <taxon>Bacillota</taxon>
        <taxon>Bacilli</taxon>
        <taxon>Bacillales</taxon>
        <taxon>Bacillaceae</taxon>
        <taxon>Edaphobacillus</taxon>
    </lineage>
</organism>
<feature type="transmembrane region" description="Helical" evidence="8">
    <location>
        <begin position="16"/>
        <end position="37"/>
    </location>
</feature>
<reference evidence="11" key="1">
    <citation type="submission" date="2017-01" db="EMBL/GenBank/DDBJ databases">
        <authorList>
            <person name="Varghese N."/>
            <person name="Submissions S."/>
        </authorList>
    </citation>
    <scope>NUCLEOTIDE SEQUENCE [LARGE SCALE GENOMIC DNA]</scope>
    <source>
        <strain evidence="11">MNA4</strain>
    </source>
</reference>
<feature type="transmembrane region" description="Helical" evidence="8">
    <location>
        <begin position="264"/>
        <end position="282"/>
    </location>
</feature>
<dbReference type="InterPro" id="IPR011701">
    <property type="entry name" value="MFS"/>
</dbReference>
<dbReference type="GO" id="GO:0005886">
    <property type="term" value="C:plasma membrane"/>
    <property type="evidence" value="ECO:0007669"/>
    <property type="project" value="UniProtKB-SubCell"/>
</dbReference>
<evidence type="ECO:0000313" key="10">
    <source>
        <dbReference type="EMBL" id="SIT76050.1"/>
    </source>
</evidence>
<gene>
    <name evidence="10" type="ORF">SAMN05428946_1218</name>
</gene>
<proteinExistence type="inferred from homology"/>
<keyword evidence="7 8" id="KW-0472">Membrane</keyword>
<evidence type="ECO:0000259" key="9">
    <source>
        <dbReference type="PROSITE" id="PS50850"/>
    </source>
</evidence>
<feature type="transmembrane region" description="Helical" evidence="8">
    <location>
        <begin position="49"/>
        <end position="73"/>
    </location>
</feature>
<feature type="transmembrane region" description="Helical" evidence="8">
    <location>
        <begin position="373"/>
        <end position="394"/>
    </location>
</feature>
<dbReference type="PROSITE" id="PS50850">
    <property type="entry name" value="MFS"/>
    <property type="match status" value="1"/>
</dbReference>
<dbReference type="STRING" id="550447.SAMN05428946_1218"/>
<feature type="transmembrane region" description="Helical" evidence="8">
    <location>
        <begin position="110"/>
        <end position="131"/>
    </location>
</feature>
<evidence type="ECO:0000256" key="8">
    <source>
        <dbReference type="SAM" id="Phobius"/>
    </source>
</evidence>
<evidence type="ECO:0000256" key="5">
    <source>
        <dbReference type="ARBA" id="ARBA00022692"/>
    </source>
</evidence>
<keyword evidence="11" id="KW-1185">Reference proteome</keyword>
<evidence type="ECO:0000256" key="3">
    <source>
        <dbReference type="ARBA" id="ARBA00022448"/>
    </source>
</evidence>
<dbReference type="CDD" id="cd17324">
    <property type="entry name" value="MFS_NepI_like"/>
    <property type="match status" value="1"/>
</dbReference>
<keyword evidence="6 8" id="KW-1133">Transmembrane helix</keyword>
<feature type="transmembrane region" description="Helical" evidence="8">
    <location>
        <begin position="85"/>
        <end position="104"/>
    </location>
</feature>
<comment type="subcellular location">
    <subcellularLocation>
        <location evidence="1">Cell membrane</location>
        <topology evidence="1">Multi-pass membrane protein</topology>
    </subcellularLocation>
</comment>
<evidence type="ECO:0000256" key="7">
    <source>
        <dbReference type="ARBA" id="ARBA00023136"/>
    </source>
</evidence>